<keyword evidence="6" id="KW-0863">Zinc-finger</keyword>
<evidence type="ECO:0000256" key="2">
    <source>
        <dbReference type="ARBA" id="ARBA00004496"/>
    </source>
</evidence>
<keyword evidence="3" id="KW-0963">Cytoplasm</keyword>
<dbReference type="InterPro" id="IPR051879">
    <property type="entry name" value="C2H2-ZF_Maturation_Protein"/>
</dbReference>
<evidence type="ECO:0000259" key="13">
    <source>
        <dbReference type="PROSITE" id="PS00028"/>
    </source>
</evidence>
<sequence length="167" mass="19856">MYVFHTSQLSPFQRDSHSFVLERKKSFSRNWLLAESTEQLTDMTRSKQIGNHKSDKKKNISKLWKTKRRVKDLDQIHHDMKPENAKLLLNQELDYQLPGNGQHYCLHCSRYFVDLKTLNEHFKTKVHKRRLKQLREEPYTQEEAERAAGMGSYIPPKLINVQTQGME</sequence>
<keyword evidence="4" id="KW-0690">Ribosome biogenesis</keyword>
<evidence type="ECO:0000256" key="11">
    <source>
        <dbReference type="ARBA" id="ARBA00056372"/>
    </source>
</evidence>
<evidence type="ECO:0000256" key="4">
    <source>
        <dbReference type="ARBA" id="ARBA00022517"/>
    </source>
</evidence>
<dbReference type="GO" id="GO:0008270">
    <property type="term" value="F:zinc ion binding"/>
    <property type="evidence" value="ECO:0007669"/>
    <property type="project" value="UniProtKB-KW"/>
</dbReference>
<evidence type="ECO:0000256" key="6">
    <source>
        <dbReference type="ARBA" id="ARBA00022771"/>
    </source>
</evidence>
<evidence type="ECO:0000256" key="10">
    <source>
        <dbReference type="ARBA" id="ARBA00038064"/>
    </source>
</evidence>
<dbReference type="Proteomes" id="UP000694892">
    <property type="component" value="Chromosome 2L"/>
</dbReference>
<dbReference type="GO" id="GO:0005634">
    <property type="term" value="C:nucleus"/>
    <property type="evidence" value="ECO:0007669"/>
    <property type="project" value="UniProtKB-SubCell"/>
</dbReference>
<dbReference type="GO" id="GO:0005737">
    <property type="term" value="C:cytoplasm"/>
    <property type="evidence" value="ECO:0007669"/>
    <property type="project" value="UniProtKB-SubCell"/>
</dbReference>
<dbReference type="InterPro" id="IPR022755">
    <property type="entry name" value="Znf_C2H2_jaz"/>
</dbReference>
<evidence type="ECO:0000256" key="7">
    <source>
        <dbReference type="ARBA" id="ARBA00022833"/>
    </source>
</evidence>
<dbReference type="FunFam" id="3.30.160.60:FF:000299">
    <property type="entry name" value="Zinc finger protein 593"/>
    <property type="match status" value="1"/>
</dbReference>
<name>A0A974HXZ2_XENLA</name>
<feature type="domain" description="C2H2-type" evidence="13">
    <location>
        <begin position="105"/>
        <end position="127"/>
    </location>
</feature>
<dbReference type="InterPro" id="IPR013087">
    <property type="entry name" value="Znf_C2H2_type"/>
</dbReference>
<dbReference type="AlphaFoldDB" id="A0A974HXZ2"/>
<dbReference type="GO" id="GO:0042254">
    <property type="term" value="P:ribosome biogenesis"/>
    <property type="evidence" value="ECO:0007669"/>
    <property type="project" value="UniProtKB-KW"/>
</dbReference>
<reference evidence="15" key="1">
    <citation type="journal article" date="2016" name="Nature">
        <title>Genome evolution in the allotetraploid frog Xenopus laevis.</title>
        <authorList>
            <person name="Session A.M."/>
            <person name="Uno Y."/>
            <person name="Kwon T."/>
            <person name="Chapman J.A."/>
            <person name="Toyoda A."/>
            <person name="Takahashi S."/>
            <person name="Fukui A."/>
            <person name="Hikosaka A."/>
            <person name="Suzuki A."/>
            <person name="Kondo M."/>
            <person name="van Heeringen S.J."/>
            <person name="Quigley I."/>
            <person name="Heinz S."/>
            <person name="Ogino H."/>
            <person name="Ochi H."/>
            <person name="Hellsten U."/>
            <person name="Lyons J.B."/>
            <person name="Simakov O."/>
            <person name="Putnam N."/>
            <person name="Stites J."/>
            <person name="Kuroki Y."/>
            <person name="Tanaka T."/>
            <person name="Michiue T."/>
            <person name="Watanabe M."/>
            <person name="Bogdanovic O."/>
            <person name="Lister R."/>
            <person name="Georgiou G."/>
            <person name="Paranjpe S.S."/>
            <person name="van Kruijsbergen I."/>
            <person name="Shu S."/>
            <person name="Carlson J."/>
            <person name="Kinoshita T."/>
            <person name="Ohta Y."/>
            <person name="Mawaribuchi S."/>
            <person name="Jenkins J."/>
            <person name="Grimwood J."/>
            <person name="Schmutz J."/>
            <person name="Mitros T."/>
            <person name="Mozaffari S.V."/>
            <person name="Suzuki Y."/>
            <person name="Haramoto Y."/>
            <person name="Yamamoto T.S."/>
            <person name="Takagi C."/>
            <person name="Heald R."/>
            <person name="Miller K."/>
            <person name="Haudenschild C."/>
            <person name="Kitzman J."/>
            <person name="Nakayama T."/>
            <person name="Izutsu Y."/>
            <person name="Robert J."/>
            <person name="Fortriede J."/>
            <person name="Burns K."/>
            <person name="Lotay V."/>
            <person name="Karimi K."/>
            <person name="Yasuoka Y."/>
            <person name="Dichmann D.S."/>
            <person name="Flajnik M.F."/>
            <person name="Houston D.W."/>
            <person name="Shendure J."/>
            <person name="DuPasquier L."/>
            <person name="Vize P.D."/>
            <person name="Zorn A.M."/>
            <person name="Ito M."/>
            <person name="Marcotte E.M."/>
            <person name="Wallingford J.B."/>
            <person name="Ito Y."/>
            <person name="Asashima M."/>
            <person name="Ueno N."/>
            <person name="Matsuda Y."/>
            <person name="Veenstra G.J."/>
            <person name="Fujiyama A."/>
            <person name="Harland R.M."/>
            <person name="Taira M."/>
            <person name="Rokhsar D.S."/>
        </authorList>
    </citation>
    <scope>NUCLEOTIDE SEQUENCE [LARGE SCALE GENOMIC DNA]</scope>
    <source>
        <strain evidence="15">J</strain>
    </source>
</reference>
<accession>A0A974HXZ2</accession>
<gene>
    <name evidence="14" type="ORF">XELAEV_18012131mg</name>
</gene>
<comment type="subcellular location">
    <subcellularLocation>
        <location evidence="2">Cytoplasm</location>
    </subcellularLocation>
    <subcellularLocation>
        <location evidence="1">Nucleus</location>
    </subcellularLocation>
</comment>
<dbReference type="PROSITE" id="PS00028">
    <property type="entry name" value="ZINC_FINGER_C2H2_1"/>
    <property type="match status" value="1"/>
</dbReference>
<dbReference type="GO" id="GO:0043021">
    <property type="term" value="F:ribonucleoprotein complex binding"/>
    <property type="evidence" value="ECO:0007669"/>
    <property type="project" value="UniProtKB-ARBA"/>
</dbReference>
<organism evidence="14 15">
    <name type="scientific">Xenopus laevis</name>
    <name type="common">African clawed frog</name>
    <dbReference type="NCBI Taxonomy" id="8355"/>
    <lineage>
        <taxon>Eukaryota</taxon>
        <taxon>Metazoa</taxon>
        <taxon>Chordata</taxon>
        <taxon>Craniata</taxon>
        <taxon>Vertebrata</taxon>
        <taxon>Euteleostomi</taxon>
        <taxon>Amphibia</taxon>
        <taxon>Batrachia</taxon>
        <taxon>Anura</taxon>
        <taxon>Pipoidea</taxon>
        <taxon>Pipidae</taxon>
        <taxon>Xenopodinae</taxon>
        <taxon>Xenopus</taxon>
        <taxon>Xenopus</taxon>
    </lineage>
</organism>
<dbReference type="InterPro" id="IPR003604">
    <property type="entry name" value="Matrin/U1-like-C_Znf_C2H2"/>
</dbReference>
<comment type="subunit">
    <text evidence="9">Associates with pre-60S ribosomal particles.</text>
</comment>
<evidence type="ECO:0000256" key="12">
    <source>
        <dbReference type="ARBA" id="ARBA00068618"/>
    </source>
</evidence>
<dbReference type="EMBL" id="CM004468">
    <property type="protein sequence ID" value="OCT94459.1"/>
    <property type="molecule type" value="Genomic_DNA"/>
</dbReference>
<evidence type="ECO:0000313" key="14">
    <source>
        <dbReference type="EMBL" id="OCT94459.1"/>
    </source>
</evidence>
<evidence type="ECO:0000256" key="8">
    <source>
        <dbReference type="ARBA" id="ARBA00023242"/>
    </source>
</evidence>
<dbReference type="PANTHER" id="PTHR46095">
    <property type="entry name" value="ZINC FINGER PROTEIN 593"/>
    <property type="match status" value="1"/>
</dbReference>
<keyword evidence="8" id="KW-0539">Nucleus</keyword>
<evidence type="ECO:0000313" key="15">
    <source>
        <dbReference type="Proteomes" id="UP000694892"/>
    </source>
</evidence>
<dbReference type="Gene3D" id="3.30.160.60">
    <property type="entry name" value="Classic Zinc Finger"/>
    <property type="match status" value="1"/>
</dbReference>
<evidence type="ECO:0000256" key="1">
    <source>
        <dbReference type="ARBA" id="ARBA00004123"/>
    </source>
</evidence>
<comment type="similarity">
    <text evidence="10">Belongs to the ZNF593/BUD20 C2H2-type zinc-finger protein family.</text>
</comment>
<dbReference type="SMART" id="SM00451">
    <property type="entry name" value="ZnF_U1"/>
    <property type="match status" value="1"/>
</dbReference>
<comment type="function">
    <text evidence="11">Involved in pre-60S ribosomal particles maturation by promoting the nuclear export of the 60S ribosome. Negatively modulates the DNA binding activity of Oct-2 and therefore its transcriptional regulatory activity.</text>
</comment>
<keyword evidence="5" id="KW-0479">Metal-binding</keyword>
<dbReference type="PANTHER" id="PTHR46095:SF1">
    <property type="entry name" value="ZINC FINGER PROTEIN 593"/>
    <property type="match status" value="1"/>
</dbReference>
<dbReference type="GO" id="GO:0003676">
    <property type="term" value="F:nucleic acid binding"/>
    <property type="evidence" value="ECO:0007669"/>
    <property type="project" value="InterPro"/>
</dbReference>
<evidence type="ECO:0000256" key="9">
    <source>
        <dbReference type="ARBA" id="ARBA00034132"/>
    </source>
</evidence>
<dbReference type="SUPFAM" id="SSF57667">
    <property type="entry name" value="beta-beta-alpha zinc fingers"/>
    <property type="match status" value="1"/>
</dbReference>
<protein>
    <recommendedName>
        <fullName evidence="12">Zinc finger protein 593</fullName>
    </recommendedName>
</protein>
<evidence type="ECO:0000256" key="5">
    <source>
        <dbReference type="ARBA" id="ARBA00022723"/>
    </source>
</evidence>
<dbReference type="InterPro" id="IPR036236">
    <property type="entry name" value="Znf_C2H2_sf"/>
</dbReference>
<evidence type="ECO:0000256" key="3">
    <source>
        <dbReference type="ARBA" id="ARBA00022490"/>
    </source>
</evidence>
<keyword evidence="7" id="KW-0862">Zinc</keyword>
<proteinExistence type="inferred from homology"/>
<dbReference type="Pfam" id="PF12171">
    <property type="entry name" value="zf-C2H2_jaz"/>
    <property type="match status" value="1"/>
</dbReference>